<reference evidence="2" key="1">
    <citation type="journal article" date="2004" name="Nat. Genet.">
        <title>Complete sequencing and characterization of 21,243 full-length human cDNAs.</title>
        <authorList>
            <person name="Ota T."/>
            <person name="Suzuki Y."/>
            <person name="Nishikawa T."/>
            <person name="Otsuki T."/>
            <person name="Sugiyama T."/>
            <person name="Irie R."/>
            <person name="Wakamatsu A."/>
            <person name="Hayashi K."/>
            <person name="Sato H."/>
            <person name="Nagai K."/>
            <person name="Kimura K."/>
            <person name="Makita H."/>
            <person name="Sekine M."/>
            <person name="Obayashi M."/>
            <person name="Nishi T."/>
            <person name="Shibahara T."/>
            <person name="Tanaka T."/>
            <person name="Ishii S."/>
            <person name="Yamamoto J."/>
            <person name="Saito K."/>
            <person name="Kawai Y."/>
            <person name="Isono Y."/>
            <person name="Nakamura Y."/>
            <person name="Nagahari K."/>
            <person name="Murakami K."/>
            <person name="Yasuda T."/>
            <person name="Iwayanagi T."/>
            <person name="Wagatsuma M."/>
            <person name="Shiratori A."/>
            <person name="Sudo H."/>
            <person name="Hosoiri T."/>
            <person name="Kaku Y."/>
            <person name="Kodaira H."/>
            <person name="Kondo H."/>
            <person name="Sugawara M."/>
            <person name="Takahashi M."/>
            <person name="Kanda K."/>
            <person name="Yokoi T."/>
            <person name="Furuya T."/>
            <person name="Kikkawa E."/>
            <person name="Omura Y."/>
            <person name="Abe K."/>
            <person name="Kamihara K."/>
            <person name="Katsuta N."/>
            <person name="Sato K."/>
            <person name="Tanikawa M."/>
            <person name="Yamazaki M."/>
            <person name="Ninomiya K."/>
            <person name="Ishibashi T."/>
            <person name="Yamashita H."/>
            <person name="Murakawa K."/>
            <person name="Fujimori K."/>
            <person name="Tanai H."/>
            <person name="Kimata M."/>
            <person name="Watanabe M."/>
            <person name="Hiraoka S."/>
            <person name="Chiba Y."/>
            <person name="Ishida S."/>
            <person name="Ono Y."/>
            <person name="Takiguchi S."/>
            <person name="Watanabe S."/>
            <person name="Yosida M."/>
            <person name="Hotuta T."/>
            <person name="Kusano J."/>
            <person name="Kanehori K."/>
            <person name="Takahashi-Fujii A."/>
            <person name="Hara H."/>
            <person name="Tanase T."/>
            <person name="Nomura Y."/>
            <person name="Togiya S."/>
            <person name="Komai F."/>
            <person name="Hara R."/>
            <person name="Takeuchi K."/>
            <person name="Arita M."/>
            <person name="Imose N."/>
            <person name="Musashino K."/>
            <person name="Yuuki H."/>
            <person name="Oshima A."/>
            <person name="Sasaki N."/>
            <person name="Aotsuka S."/>
            <person name="Yoshikawa Y."/>
            <person name="Matsunawa H."/>
            <person name="Ichihara T."/>
            <person name="Shiohata N."/>
            <person name="Sano S."/>
            <person name="Moriya S."/>
            <person name="Momiyama H."/>
            <person name="Satoh N."/>
            <person name="Takami S."/>
            <person name="Terashima Y."/>
            <person name="Suzuki O."/>
            <person name="Nakagawa S."/>
            <person name="Senoh A."/>
            <person name="Mizoguchi H."/>
            <person name="Goto Y."/>
            <person name="Shimizu F."/>
            <person name="Wakebe H."/>
            <person name="Hishigaki H."/>
            <person name="Watanabe T."/>
            <person name="Sugiyama A."/>
            <person name="Takemoto M."/>
            <person name="Kawakami B."/>
            <person name="Yamazaki M."/>
            <person name="Watanabe K."/>
            <person name="Kumagai A."/>
            <person name="Itakura S."/>
            <person name="Fukuzumi Y."/>
            <person name="Fujimori Y."/>
            <person name="Komiyama M."/>
            <person name="Tashiro H."/>
            <person name="Tanigami A."/>
            <person name="Fujiwara T."/>
            <person name="Ono T."/>
            <person name="Yamada K."/>
            <person name="Fujii Y."/>
            <person name="Ozaki K."/>
            <person name="Hirao M."/>
            <person name="Ohmori Y."/>
            <person name="Kawabata A."/>
            <person name="Hikiji T."/>
            <person name="Kobatake N."/>
            <person name="Inagaki H."/>
            <person name="Ikema Y."/>
            <person name="Okamoto S."/>
            <person name="Okitani R."/>
            <person name="Kawakami T."/>
            <person name="Noguchi S."/>
            <person name="Itoh T."/>
            <person name="Shigeta K."/>
            <person name="Senba T."/>
            <person name="Matsumura K."/>
            <person name="Nakajima Y."/>
            <person name="Mizuno T."/>
            <person name="Morinaga M."/>
            <person name="Sasaki M."/>
            <person name="Togashi T."/>
            <person name="Oyama M."/>
            <person name="Hata H."/>
            <person name="Watanabe M."/>
            <person name="Komatsu T."/>
            <person name="Mizushima-Sugano J."/>
            <person name="Satoh T."/>
            <person name="Shirai Y."/>
            <person name="Takahashi Y."/>
            <person name="Nakagawa K."/>
            <person name="Okumura K."/>
            <person name="Nagase T."/>
            <person name="Nomura N."/>
            <person name="Kikuchi H."/>
            <person name="Masuho Y."/>
            <person name="Yamashita R."/>
            <person name="Nakai K."/>
            <person name="Yada T."/>
            <person name="Nakamura Y."/>
            <person name="Ohara O."/>
            <person name="Isogai T."/>
            <person name="Sugano S."/>
        </authorList>
    </citation>
    <scope>NUCLEOTIDE SEQUENCE</scope>
</reference>
<name>Q8NAT4_HUMAN</name>
<proteinExistence type="evidence at transcript level"/>
<organism evidence="2">
    <name type="scientific">Homo sapiens</name>
    <name type="common">Human</name>
    <dbReference type="NCBI Taxonomy" id="9606"/>
    <lineage>
        <taxon>Eukaryota</taxon>
        <taxon>Metazoa</taxon>
        <taxon>Chordata</taxon>
        <taxon>Craniata</taxon>
        <taxon>Vertebrata</taxon>
        <taxon>Euteleostomi</taxon>
        <taxon>Mammalia</taxon>
        <taxon>Eutheria</taxon>
        <taxon>Euarchontoglires</taxon>
        <taxon>Primates</taxon>
        <taxon>Haplorrhini</taxon>
        <taxon>Catarrhini</taxon>
        <taxon>Hominidae</taxon>
        <taxon>Homo</taxon>
    </lineage>
</organism>
<evidence type="ECO:0000256" key="1">
    <source>
        <dbReference type="SAM" id="MobiDB-lite"/>
    </source>
</evidence>
<accession>Q8NAT4</accession>
<dbReference type="PhylomeDB" id="Q8NAT4"/>
<dbReference type="EMBL" id="AK092134">
    <property type="protein sequence ID" value="BAC03813.1"/>
    <property type="molecule type" value="mRNA"/>
</dbReference>
<evidence type="ECO:0000313" key="2">
    <source>
        <dbReference type="EMBL" id="BAC03813.1"/>
    </source>
</evidence>
<feature type="region of interest" description="Disordered" evidence="1">
    <location>
        <begin position="64"/>
        <end position="154"/>
    </location>
</feature>
<sequence>MEIMPMNIVSIISPLIDVSPGRRGRLKNAGGGIRLAERVNRRADRNVLRREKGLALGRVTFPRAGRGSRVSAPARSEPGPAAVPGGVRRADDRKFPPGASQPAFRSRRFQAAAGGPSYANDPTSSAKPVKLLPRERAGLKVTNFSQSREREGSA</sequence>
<protein>
    <submittedName>
        <fullName evidence="2">cDNA FLJ34815 fis, clone NT2NE2007786</fullName>
    </submittedName>
</protein>
<dbReference type="AlphaFoldDB" id="Q8NAT4"/>